<comment type="caution">
    <text evidence="1">The sequence shown here is derived from an EMBL/GenBank/DDBJ whole genome shotgun (WGS) entry which is preliminary data.</text>
</comment>
<keyword evidence="2" id="KW-1185">Reference proteome</keyword>
<evidence type="ECO:0000313" key="1">
    <source>
        <dbReference type="EMBL" id="PKA14701.1"/>
    </source>
</evidence>
<sequence>MGNKVKEIEPKDLYNLYSDMLNRCKIELLSADDEAIEYEMFEEFDIEAVSFLHKEALLILSP</sequence>
<proteinExistence type="predicted"/>
<protein>
    <submittedName>
        <fullName evidence="1">Uncharacterized protein</fullName>
    </submittedName>
</protein>
<dbReference type="EMBL" id="NPEI01000014">
    <property type="protein sequence ID" value="PKA14701.1"/>
    <property type="molecule type" value="Genomic_DNA"/>
</dbReference>
<organism evidence="1 2">
    <name type="scientific">Leptospira haakeii</name>
    <dbReference type="NCBI Taxonomy" id="2023198"/>
    <lineage>
        <taxon>Bacteria</taxon>
        <taxon>Pseudomonadati</taxon>
        <taxon>Spirochaetota</taxon>
        <taxon>Spirochaetia</taxon>
        <taxon>Leptospirales</taxon>
        <taxon>Leptospiraceae</taxon>
        <taxon>Leptospira</taxon>
    </lineage>
</organism>
<gene>
    <name evidence="1" type="ORF">CH363_17525</name>
</gene>
<reference evidence="1 2" key="1">
    <citation type="submission" date="2017-07" db="EMBL/GenBank/DDBJ databases">
        <title>Leptospira spp. isolated from tropical soils.</title>
        <authorList>
            <person name="Thibeaux R."/>
            <person name="Iraola G."/>
            <person name="Ferres I."/>
            <person name="Bierque E."/>
            <person name="Girault D."/>
            <person name="Soupe-Gilbert M.-E."/>
            <person name="Picardeau M."/>
            <person name="Goarant C."/>
        </authorList>
    </citation>
    <scope>NUCLEOTIDE SEQUENCE [LARGE SCALE GENOMIC DNA]</scope>
    <source>
        <strain evidence="1 2">ATI7-C-A2</strain>
    </source>
</reference>
<evidence type="ECO:0000313" key="2">
    <source>
        <dbReference type="Proteomes" id="UP000231857"/>
    </source>
</evidence>
<name>A0ABX4PH59_9LEPT</name>
<accession>A0ABX4PH59</accession>
<dbReference type="Proteomes" id="UP000231857">
    <property type="component" value="Unassembled WGS sequence"/>
</dbReference>